<reference evidence="2" key="1">
    <citation type="submission" date="2022-11" db="UniProtKB">
        <authorList>
            <consortium name="WormBaseParasite"/>
        </authorList>
    </citation>
    <scope>IDENTIFICATION</scope>
</reference>
<evidence type="ECO:0000313" key="2">
    <source>
        <dbReference type="WBParaSite" id="PSU_v2.g15947.t1"/>
    </source>
</evidence>
<accession>A0A914Y9I8</accession>
<proteinExistence type="predicted"/>
<evidence type="ECO:0000313" key="1">
    <source>
        <dbReference type="Proteomes" id="UP000887577"/>
    </source>
</evidence>
<dbReference type="Proteomes" id="UP000887577">
    <property type="component" value="Unplaced"/>
</dbReference>
<name>A0A914Y9I8_9BILA</name>
<dbReference type="AlphaFoldDB" id="A0A914Y9I8"/>
<protein>
    <submittedName>
        <fullName evidence="2">Uncharacterized protein</fullName>
    </submittedName>
</protein>
<keyword evidence="1" id="KW-1185">Reference proteome</keyword>
<organism evidence="1 2">
    <name type="scientific">Panagrolaimus superbus</name>
    <dbReference type="NCBI Taxonomy" id="310955"/>
    <lineage>
        <taxon>Eukaryota</taxon>
        <taxon>Metazoa</taxon>
        <taxon>Ecdysozoa</taxon>
        <taxon>Nematoda</taxon>
        <taxon>Chromadorea</taxon>
        <taxon>Rhabditida</taxon>
        <taxon>Tylenchina</taxon>
        <taxon>Panagrolaimomorpha</taxon>
        <taxon>Panagrolaimoidea</taxon>
        <taxon>Panagrolaimidae</taxon>
        <taxon>Panagrolaimus</taxon>
    </lineage>
</organism>
<sequence length="201" mass="23572">MLWYLCYYRNAPWSDMLFHRVESYTYGLIASMINYNYCKCSFALILSLGKNEESAKTYLSKIYEVWDHPKAKNFDITSALKANYLGNLLELRRTFSDDVYYHYRRDIIKSLIVLINNLNVDFFSSTPGRMLTVLKAIDPIEFSLDAWMAFLQRLDPIILEKQIHLVLLALPKTLIELPGAKKVFEYISGVRRKADSKKPYR</sequence>
<dbReference type="WBParaSite" id="PSU_v2.g15947.t1">
    <property type="protein sequence ID" value="PSU_v2.g15947.t1"/>
    <property type="gene ID" value="PSU_v2.g15947"/>
</dbReference>